<feature type="region of interest" description="Disordered" evidence="1">
    <location>
        <begin position="205"/>
        <end position="268"/>
    </location>
</feature>
<sequence>MVGNTTKRYADTYGINIENEMNVRDTSPDSDEESIERSPMTSDENDIAQESSKDDVERTGEHTEPRLLCEFCDTSHDATGLLKHVAYSEDESHGSLGSVPEGFHPASAPVLKEGTMQVALPDELRTNVHFHPLCRWCGEKFYLIDNYIEHINGDRGSFDEDLHRADGRQPQRPLLVPFNRNGTVIPTIPPLTELIEDTNEAVAFGGKKRSEPNGSLDPNESKTTAKQERYAPSRTMKEENENVSNDVETSPPEMDGNGSSDDEAEPEKQYPTAVIDYDHKTIENDNYTKDGKIDKVATTIEETVDEKTVKIDGVLLALVDRVVEKEATEYDSRTDLLDTALEEFLGSVITDDQMSFENQITTSRRFDIETDPVLKHLLREIVKIHGEFDSYHEFVQHTLLDYLDIETSANEIPIPNYTRYSFVIERLIQIDDSPYESPSHIVHTALENHLQI</sequence>
<evidence type="ECO:0000313" key="3">
    <source>
        <dbReference type="Proteomes" id="UP000831768"/>
    </source>
</evidence>
<gene>
    <name evidence="2" type="ORF">MW046_17215</name>
</gene>
<protein>
    <submittedName>
        <fullName evidence="2">Uncharacterized protein</fullName>
    </submittedName>
</protein>
<feature type="region of interest" description="Disordered" evidence="1">
    <location>
        <begin position="18"/>
        <end position="62"/>
    </location>
</feature>
<geneLocation type="plasmid" evidence="2 3">
    <name>unnamed3</name>
</geneLocation>
<dbReference type="Proteomes" id="UP000831768">
    <property type="component" value="Plasmid unnamed3"/>
</dbReference>
<dbReference type="RefSeq" id="WP_247995755.1">
    <property type="nucleotide sequence ID" value="NZ_CP096022.1"/>
</dbReference>
<name>A0A8U0A7C7_9EURY</name>
<keyword evidence="3" id="KW-1185">Reference proteome</keyword>
<dbReference type="AlphaFoldDB" id="A0A8U0A7C7"/>
<organism evidence="2 3">
    <name type="scientific">Halocatena salina</name>
    <dbReference type="NCBI Taxonomy" id="2934340"/>
    <lineage>
        <taxon>Archaea</taxon>
        <taxon>Methanobacteriati</taxon>
        <taxon>Methanobacteriota</taxon>
        <taxon>Stenosarchaea group</taxon>
        <taxon>Halobacteria</taxon>
        <taxon>Halobacteriales</taxon>
        <taxon>Natronomonadaceae</taxon>
        <taxon>Halocatena</taxon>
    </lineage>
</organism>
<feature type="compositionally biased region" description="Basic and acidic residues" evidence="1">
    <location>
        <begin position="51"/>
        <end position="62"/>
    </location>
</feature>
<keyword evidence="2" id="KW-0614">Plasmid</keyword>
<evidence type="ECO:0000313" key="2">
    <source>
        <dbReference type="EMBL" id="UPM45101.1"/>
    </source>
</evidence>
<proteinExistence type="predicted"/>
<feature type="compositionally biased region" description="Basic and acidic residues" evidence="1">
    <location>
        <begin position="219"/>
        <end position="240"/>
    </location>
</feature>
<dbReference type="GeneID" id="71929824"/>
<dbReference type="EMBL" id="CP096022">
    <property type="protein sequence ID" value="UPM45101.1"/>
    <property type="molecule type" value="Genomic_DNA"/>
</dbReference>
<evidence type="ECO:0000256" key="1">
    <source>
        <dbReference type="SAM" id="MobiDB-lite"/>
    </source>
</evidence>
<accession>A0A8U0A7C7</accession>
<dbReference type="KEGG" id="haad:MW046_17215"/>
<reference evidence="2" key="1">
    <citation type="submission" date="2022-04" db="EMBL/GenBank/DDBJ databases">
        <title>Halocatena sp. nov., isolated from a salt lake.</title>
        <authorList>
            <person name="Cui H.-L."/>
        </authorList>
    </citation>
    <scope>NUCLEOTIDE SEQUENCE</scope>
    <source>
        <strain evidence="2">AD-1</strain>
        <plasmid evidence="2">unnamed3</plasmid>
    </source>
</reference>